<reference evidence="1 2" key="1">
    <citation type="journal article" date="2024" name="Nat. Commun.">
        <title>Phylogenomics reveals the evolutionary origins of lichenization in chlorophyte algae.</title>
        <authorList>
            <person name="Puginier C."/>
            <person name="Libourel C."/>
            <person name="Otte J."/>
            <person name="Skaloud P."/>
            <person name="Haon M."/>
            <person name="Grisel S."/>
            <person name="Petersen M."/>
            <person name="Berrin J.G."/>
            <person name="Delaux P.M."/>
            <person name="Dal Grande F."/>
            <person name="Keller J."/>
        </authorList>
    </citation>
    <scope>NUCLEOTIDE SEQUENCE [LARGE SCALE GENOMIC DNA]</scope>
    <source>
        <strain evidence="1 2">SAG 2043</strain>
    </source>
</reference>
<evidence type="ECO:0000313" key="2">
    <source>
        <dbReference type="Proteomes" id="UP001489004"/>
    </source>
</evidence>
<evidence type="ECO:0000313" key="1">
    <source>
        <dbReference type="EMBL" id="KAK9815405.1"/>
    </source>
</evidence>
<proteinExistence type="predicted"/>
<comment type="caution">
    <text evidence="1">The sequence shown here is derived from an EMBL/GenBank/DDBJ whole genome shotgun (WGS) entry which is preliminary data.</text>
</comment>
<accession>A0AAW1Q3M3</accession>
<protein>
    <submittedName>
        <fullName evidence="1">Uncharacterized protein</fullName>
    </submittedName>
</protein>
<dbReference type="EMBL" id="JALJOR010000006">
    <property type="protein sequence ID" value="KAK9815405.1"/>
    <property type="molecule type" value="Genomic_DNA"/>
</dbReference>
<organism evidence="1 2">
    <name type="scientific">[Myrmecia] bisecta</name>
    <dbReference type="NCBI Taxonomy" id="41462"/>
    <lineage>
        <taxon>Eukaryota</taxon>
        <taxon>Viridiplantae</taxon>
        <taxon>Chlorophyta</taxon>
        <taxon>core chlorophytes</taxon>
        <taxon>Trebouxiophyceae</taxon>
        <taxon>Trebouxiales</taxon>
        <taxon>Trebouxiaceae</taxon>
        <taxon>Myrmecia</taxon>
    </lineage>
</organism>
<dbReference type="Proteomes" id="UP001489004">
    <property type="component" value="Unassembled WGS sequence"/>
</dbReference>
<sequence>MYQARLYQATWKYDPTSNAPEDFNARIGKVLSKGVYQHADALHAPGSGSTSKVMLGRRSASDNLDDTNDTMQHKPLESTLASPGYVWVDAQGTALMNTSSPRDTRAPAASIAPAQTDFVPLSMSKTGKRINPGIMPQYSKIPVSTMAAHFSWAPDEPVNLRYHLKKTDFSEYNEVAARFMNNMVTAKS</sequence>
<keyword evidence="2" id="KW-1185">Reference proteome</keyword>
<dbReference type="AlphaFoldDB" id="A0AAW1Q3M3"/>
<gene>
    <name evidence="1" type="ORF">WJX72_003163</name>
</gene>
<name>A0AAW1Q3M3_9CHLO</name>